<keyword evidence="6" id="KW-0539">Nucleus</keyword>
<reference evidence="10" key="3">
    <citation type="submission" date="2016-03" db="UniProtKB">
        <authorList>
            <consortium name="EnsemblProtists"/>
        </authorList>
    </citation>
    <scope>IDENTIFICATION</scope>
</reference>
<dbReference type="AlphaFoldDB" id="L1IH41"/>
<comment type="function">
    <text evidence="1">Putative transcription factor.</text>
</comment>
<keyword evidence="11" id="KW-1185">Reference proteome</keyword>
<evidence type="ECO:0000256" key="2">
    <source>
        <dbReference type="ARBA" id="ARBA00023015"/>
    </source>
</evidence>
<dbReference type="PANTHER" id="PTHR46373:SF2">
    <property type="entry name" value="RWP-RK DOMAIN-CONTAINING PROTEIN"/>
    <property type="match status" value="1"/>
</dbReference>
<dbReference type="RefSeq" id="XP_005822372.1">
    <property type="nucleotide sequence ID" value="XM_005822315.1"/>
</dbReference>
<keyword evidence="2" id="KW-0805">Transcription regulation</keyword>
<dbReference type="InterPro" id="IPR044607">
    <property type="entry name" value="RKD-like"/>
</dbReference>
<dbReference type="GO" id="GO:0003700">
    <property type="term" value="F:DNA-binding transcription factor activity"/>
    <property type="evidence" value="ECO:0007669"/>
    <property type="project" value="InterPro"/>
</dbReference>
<dbReference type="HOGENOM" id="CLU_092984_4_0_1"/>
<evidence type="ECO:0000256" key="7">
    <source>
        <dbReference type="SAM" id="MobiDB-lite"/>
    </source>
</evidence>
<dbReference type="InterPro" id="IPR003035">
    <property type="entry name" value="RWP-RK_dom"/>
</dbReference>
<keyword evidence="4" id="KW-0238">DNA-binding</keyword>
<keyword evidence="3" id="KW-0175">Coiled coil</keyword>
<feature type="domain" description="RWP-RK" evidence="8">
    <location>
        <begin position="5"/>
        <end position="95"/>
    </location>
</feature>
<evidence type="ECO:0000256" key="5">
    <source>
        <dbReference type="ARBA" id="ARBA00023163"/>
    </source>
</evidence>
<dbReference type="EMBL" id="JH993091">
    <property type="protein sequence ID" value="EKX35392.1"/>
    <property type="molecule type" value="Genomic_DNA"/>
</dbReference>
<evidence type="ECO:0000259" key="8">
    <source>
        <dbReference type="PROSITE" id="PS51519"/>
    </source>
</evidence>
<evidence type="ECO:0000256" key="4">
    <source>
        <dbReference type="ARBA" id="ARBA00023125"/>
    </source>
</evidence>
<proteinExistence type="predicted"/>
<evidence type="ECO:0000313" key="10">
    <source>
        <dbReference type="EnsemblProtists" id="EKX35392"/>
    </source>
</evidence>
<dbReference type="Proteomes" id="UP000011087">
    <property type="component" value="Unassembled WGS sequence"/>
</dbReference>
<dbReference type="Pfam" id="PF02042">
    <property type="entry name" value="RWP-RK"/>
    <property type="match status" value="1"/>
</dbReference>
<evidence type="ECO:0000313" key="9">
    <source>
        <dbReference type="EMBL" id="EKX35392.1"/>
    </source>
</evidence>
<evidence type="ECO:0000256" key="3">
    <source>
        <dbReference type="ARBA" id="ARBA00023054"/>
    </source>
</evidence>
<evidence type="ECO:0000313" key="11">
    <source>
        <dbReference type="Proteomes" id="UP000011087"/>
    </source>
</evidence>
<dbReference type="PANTHER" id="PTHR46373">
    <property type="entry name" value="PROTEIN RKD4"/>
    <property type="match status" value="1"/>
</dbReference>
<gene>
    <name evidence="9" type="ORF">GUITHDRAFT_118412</name>
</gene>
<dbReference type="GO" id="GO:0003677">
    <property type="term" value="F:DNA binding"/>
    <property type="evidence" value="ECO:0007669"/>
    <property type="project" value="UniProtKB-KW"/>
</dbReference>
<keyword evidence="5" id="KW-0804">Transcription</keyword>
<evidence type="ECO:0000256" key="6">
    <source>
        <dbReference type="ARBA" id="ARBA00023242"/>
    </source>
</evidence>
<dbReference type="PaxDb" id="55529-EKX35392"/>
<dbReference type="GeneID" id="17292139"/>
<dbReference type="PROSITE" id="PS51519">
    <property type="entry name" value="RWP_RK"/>
    <property type="match status" value="1"/>
</dbReference>
<reference evidence="9 11" key="1">
    <citation type="journal article" date="2012" name="Nature">
        <title>Algal genomes reveal evolutionary mosaicism and the fate of nucleomorphs.</title>
        <authorList>
            <consortium name="DOE Joint Genome Institute"/>
            <person name="Curtis B.A."/>
            <person name="Tanifuji G."/>
            <person name="Burki F."/>
            <person name="Gruber A."/>
            <person name="Irimia M."/>
            <person name="Maruyama S."/>
            <person name="Arias M.C."/>
            <person name="Ball S.G."/>
            <person name="Gile G.H."/>
            <person name="Hirakawa Y."/>
            <person name="Hopkins J.F."/>
            <person name="Kuo A."/>
            <person name="Rensing S.A."/>
            <person name="Schmutz J."/>
            <person name="Symeonidi A."/>
            <person name="Elias M."/>
            <person name="Eveleigh R.J."/>
            <person name="Herman E.K."/>
            <person name="Klute M.J."/>
            <person name="Nakayama T."/>
            <person name="Obornik M."/>
            <person name="Reyes-Prieto A."/>
            <person name="Armbrust E.V."/>
            <person name="Aves S.J."/>
            <person name="Beiko R.G."/>
            <person name="Coutinho P."/>
            <person name="Dacks J.B."/>
            <person name="Durnford D.G."/>
            <person name="Fast N.M."/>
            <person name="Green B.R."/>
            <person name="Grisdale C.J."/>
            <person name="Hempel F."/>
            <person name="Henrissat B."/>
            <person name="Hoppner M.P."/>
            <person name="Ishida K."/>
            <person name="Kim E."/>
            <person name="Koreny L."/>
            <person name="Kroth P.G."/>
            <person name="Liu Y."/>
            <person name="Malik S.B."/>
            <person name="Maier U.G."/>
            <person name="McRose D."/>
            <person name="Mock T."/>
            <person name="Neilson J.A."/>
            <person name="Onodera N.T."/>
            <person name="Poole A.M."/>
            <person name="Pritham E.J."/>
            <person name="Richards T.A."/>
            <person name="Rocap G."/>
            <person name="Roy S.W."/>
            <person name="Sarai C."/>
            <person name="Schaack S."/>
            <person name="Shirato S."/>
            <person name="Slamovits C.H."/>
            <person name="Spencer D.F."/>
            <person name="Suzuki S."/>
            <person name="Worden A.Z."/>
            <person name="Zauner S."/>
            <person name="Barry K."/>
            <person name="Bell C."/>
            <person name="Bharti A.K."/>
            <person name="Crow J.A."/>
            <person name="Grimwood J."/>
            <person name="Kramer R."/>
            <person name="Lindquist E."/>
            <person name="Lucas S."/>
            <person name="Salamov A."/>
            <person name="McFadden G.I."/>
            <person name="Lane C.E."/>
            <person name="Keeling P.J."/>
            <person name="Gray M.W."/>
            <person name="Grigoriev I.V."/>
            <person name="Archibald J.M."/>
        </authorList>
    </citation>
    <scope>NUCLEOTIDE SEQUENCE</scope>
    <source>
        <strain evidence="9 11">CCMP2712</strain>
    </source>
</reference>
<reference evidence="11" key="2">
    <citation type="submission" date="2012-11" db="EMBL/GenBank/DDBJ databases">
        <authorList>
            <person name="Kuo A."/>
            <person name="Curtis B.A."/>
            <person name="Tanifuji G."/>
            <person name="Burki F."/>
            <person name="Gruber A."/>
            <person name="Irimia M."/>
            <person name="Maruyama S."/>
            <person name="Arias M.C."/>
            <person name="Ball S.G."/>
            <person name="Gile G.H."/>
            <person name="Hirakawa Y."/>
            <person name="Hopkins J.F."/>
            <person name="Rensing S.A."/>
            <person name="Schmutz J."/>
            <person name="Symeonidi A."/>
            <person name="Elias M."/>
            <person name="Eveleigh R.J."/>
            <person name="Herman E.K."/>
            <person name="Klute M.J."/>
            <person name="Nakayama T."/>
            <person name="Obornik M."/>
            <person name="Reyes-Prieto A."/>
            <person name="Armbrust E.V."/>
            <person name="Aves S.J."/>
            <person name="Beiko R.G."/>
            <person name="Coutinho P."/>
            <person name="Dacks J.B."/>
            <person name="Durnford D.G."/>
            <person name="Fast N.M."/>
            <person name="Green B.R."/>
            <person name="Grisdale C."/>
            <person name="Hempe F."/>
            <person name="Henrissat B."/>
            <person name="Hoppner M.P."/>
            <person name="Ishida K.-I."/>
            <person name="Kim E."/>
            <person name="Koreny L."/>
            <person name="Kroth P.G."/>
            <person name="Liu Y."/>
            <person name="Malik S.-B."/>
            <person name="Maier U.G."/>
            <person name="McRose D."/>
            <person name="Mock T."/>
            <person name="Neilson J.A."/>
            <person name="Onodera N.T."/>
            <person name="Poole A.M."/>
            <person name="Pritham E.J."/>
            <person name="Richards T.A."/>
            <person name="Rocap G."/>
            <person name="Roy S.W."/>
            <person name="Sarai C."/>
            <person name="Schaack S."/>
            <person name="Shirato S."/>
            <person name="Slamovits C.H."/>
            <person name="Spencer D.F."/>
            <person name="Suzuki S."/>
            <person name="Worden A.Z."/>
            <person name="Zauner S."/>
            <person name="Barry K."/>
            <person name="Bell C."/>
            <person name="Bharti A.K."/>
            <person name="Crow J.A."/>
            <person name="Grimwood J."/>
            <person name="Kramer R."/>
            <person name="Lindquist E."/>
            <person name="Lucas S."/>
            <person name="Salamov A."/>
            <person name="McFadden G.I."/>
            <person name="Lane C.E."/>
            <person name="Keeling P.J."/>
            <person name="Gray M.W."/>
            <person name="Grigoriev I.V."/>
            <person name="Archibald J.M."/>
        </authorList>
    </citation>
    <scope>NUCLEOTIDE SEQUENCE</scope>
    <source>
        <strain evidence="11">CCMP2712</strain>
    </source>
</reference>
<dbReference type="KEGG" id="gtt:GUITHDRAFT_118412"/>
<evidence type="ECO:0000256" key="1">
    <source>
        <dbReference type="ARBA" id="ARBA00004049"/>
    </source>
</evidence>
<protein>
    <recommendedName>
        <fullName evidence="8">RWP-RK domain-containing protein</fullName>
    </recommendedName>
</protein>
<accession>L1IH41</accession>
<name>L1IH41_GUITC</name>
<feature type="region of interest" description="Disordered" evidence="7">
    <location>
        <begin position="67"/>
        <end position="89"/>
    </location>
</feature>
<dbReference type="EnsemblProtists" id="EKX35392">
    <property type="protein sequence ID" value="EKX35392"/>
    <property type="gene ID" value="GUITHDRAFT_118412"/>
</dbReference>
<sequence length="164" mass="19029">MISPQIAEVFPRKRKGEIEKFKMPITLDMAKISNLFHLRQTEAAQQLGISLTALKNACRRVGLAKWPYSRKRPSGSPVETKKSESKPRNPFAQDLFVKHDCYENSHFEIFSNVAAEVPEQSSFPELSCRSYSWNDDDLFNEVIEHVEKRSKVQDFQQVEICWVH</sequence>
<organism evidence="9">
    <name type="scientific">Guillardia theta (strain CCMP2712)</name>
    <name type="common">Cryptophyte</name>
    <dbReference type="NCBI Taxonomy" id="905079"/>
    <lineage>
        <taxon>Eukaryota</taxon>
        <taxon>Cryptophyceae</taxon>
        <taxon>Pyrenomonadales</taxon>
        <taxon>Geminigeraceae</taxon>
        <taxon>Guillardia</taxon>
    </lineage>
</organism>